<keyword evidence="2" id="KW-1185">Reference proteome</keyword>
<dbReference type="AlphaFoldDB" id="A0A9D4BXS1"/>
<sequence length="60" mass="7176">MEPDVVNVPLYLSQLRMARVLGLKNSPPQKWRGYLEELERFSAYMKYDKEYGNQGIRKRL</sequence>
<name>A0A9D4BXS1_DREPO</name>
<reference evidence="1" key="2">
    <citation type="submission" date="2020-11" db="EMBL/GenBank/DDBJ databases">
        <authorList>
            <person name="McCartney M.A."/>
            <person name="Auch B."/>
            <person name="Kono T."/>
            <person name="Mallez S."/>
            <person name="Becker A."/>
            <person name="Gohl D.M."/>
            <person name="Silverstein K.A.T."/>
            <person name="Koren S."/>
            <person name="Bechman K.B."/>
            <person name="Herman A."/>
            <person name="Abrahante J.E."/>
            <person name="Garbe J."/>
        </authorList>
    </citation>
    <scope>NUCLEOTIDE SEQUENCE</scope>
    <source>
        <strain evidence="1">Duluth1</strain>
        <tissue evidence="1">Whole animal</tissue>
    </source>
</reference>
<organism evidence="1 2">
    <name type="scientific">Dreissena polymorpha</name>
    <name type="common">Zebra mussel</name>
    <name type="synonym">Mytilus polymorpha</name>
    <dbReference type="NCBI Taxonomy" id="45954"/>
    <lineage>
        <taxon>Eukaryota</taxon>
        <taxon>Metazoa</taxon>
        <taxon>Spiralia</taxon>
        <taxon>Lophotrochozoa</taxon>
        <taxon>Mollusca</taxon>
        <taxon>Bivalvia</taxon>
        <taxon>Autobranchia</taxon>
        <taxon>Heteroconchia</taxon>
        <taxon>Euheterodonta</taxon>
        <taxon>Imparidentia</taxon>
        <taxon>Neoheterodontei</taxon>
        <taxon>Myida</taxon>
        <taxon>Dreissenoidea</taxon>
        <taxon>Dreissenidae</taxon>
        <taxon>Dreissena</taxon>
    </lineage>
</organism>
<proteinExistence type="predicted"/>
<evidence type="ECO:0000313" key="2">
    <source>
        <dbReference type="Proteomes" id="UP000828390"/>
    </source>
</evidence>
<gene>
    <name evidence="1" type="ORF">DPMN_072703</name>
</gene>
<evidence type="ECO:0000313" key="1">
    <source>
        <dbReference type="EMBL" id="KAH3712941.1"/>
    </source>
</evidence>
<comment type="caution">
    <text evidence="1">The sequence shown here is derived from an EMBL/GenBank/DDBJ whole genome shotgun (WGS) entry which is preliminary data.</text>
</comment>
<reference evidence="1" key="1">
    <citation type="journal article" date="2019" name="bioRxiv">
        <title>The Genome of the Zebra Mussel, Dreissena polymorpha: A Resource for Invasive Species Research.</title>
        <authorList>
            <person name="McCartney M.A."/>
            <person name="Auch B."/>
            <person name="Kono T."/>
            <person name="Mallez S."/>
            <person name="Zhang Y."/>
            <person name="Obille A."/>
            <person name="Becker A."/>
            <person name="Abrahante J.E."/>
            <person name="Garbe J."/>
            <person name="Badalamenti J.P."/>
            <person name="Herman A."/>
            <person name="Mangelson H."/>
            <person name="Liachko I."/>
            <person name="Sullivan S."/>
            <person name="Sone E.D."/>
            <person name="Koren S."/>
            <person name="Silverstein K.A.T."/>
            <person name="Beckman K.B."/>
            <person name="Gohl D.M."/>
        </authorList>
    </citation>
    <scope>NUCLEOTIDE SEQUENCE</scope>
    <source>
        <strain evidence="1">Duluth1</strain>
        <tissue evidence="1">Whole animal</tissue>
    </source>
</reference>
<accession>A0A9D4BXS1</accession>
<dbReference type="Proteomes" id="UP000828390">
    <property type="component" value="Unassembled WGS sequence"/>
</dbReference>
<dbReference type="EMBL" id="JAIWYP010000014">
    <property type="protein sequence ID" value="KAH3712941.1"/>
    <property type="molecule type" value="Genomic_DNA"/>
</dbReference>
<protein>
    <submittedName>
        <fullName evidence="1">Uncharacterized protein</fullName>
    </submittedName>
</protein>